<dbReference type="RefSeq" id="WP_091708989.1">
    <property type="nucleotide sequence ID" value="NZ_FNCA01000002.1"/>
</dbReference>
<dbReference type="PANTHER" id="PTHR43711">
    <property type="entry name" value="TWO-COMPONENT HISTIDINE KINASE"/>
    <property type="match status" value="1"/>
</dbReference>
<dbReference type="AlphaFoldDB" id="A0A7Z7B0P6"/>
<dbReference type="OrthoDB" id="342253at2157"/>
<dbReference type="PANTHER" id="PTHR43711:SF31">
    <property type="entry name" value="HISTIDINE KINASE"/>
    <property type="match status" value="1"/>
</dbReference>
<dbReference type="InterPro" id="IPR050736">
    <property type="entry name" value="Sensor_HK_Regulatory"/>
</dbReference>
<dbReference type="SUPFAM" id="SSF47384">
    <property type="entry name" value="Homodimeric domain of signal transducing histidine kinase"/>
    <property type="match status" value="1"/>
</dbReference>
<sequence>MFSGKRFANVSILFAEAILLFLSQTIAVSALATTSPESNASFFDQYRTELFIIIIALIIQFILISLLLINRRILKNTQSDLIAAKEKAEDADLLKSQFLSNMSHELRTPLNGILGFSELIIVSCPDEKCSHYASLIKKSGERLLLIIDDILDTSKIEADQLVIHKERFSINDMLDEIYSLFKVQFESKKPSVDLILAKGFDNENSMLYCDEHRLRQIFNNLIGNAMKFTEKGKVEFGYNIEDDLMMFYVSDTGIGIPEDHYECVFGRFRQAHDASTRKYKGTGLGMSISKSLTELLGGSMTFESEVGVGTTFYFSIPYIQEAE</sequence>
<comment type="catalytic activity">
    <reaction evidence="1">
        <text>ATP + protein L-histidine = ADP + protein N-phospho-L-histidine.</text>
        <dbReference type="EC" id="2.7.13.3"/>
    </reaction>
</comment>
<dbReference type="SMART" id="SM00387">
    <property type="entry name" value="HATPase_c"/>
    <property type="match status" value="1"/>
</dbReference>
<keyword evidence="5 9" id="KW-0418">Kinase</keyword>
<dbReference type="EC" id="2.7.13.3" evidence="2"/>
<evidence type="ECO:0000256" key="5">
    <source>
        <dbReference type="ARBA" id="ARBA00022777"/>
    </source>
</evidence>
<dbReference type="InterPro" id="IPR036097">
    <property type="entry name" value="HisK_dim/P_sf"/>
</dbReference>
<dbReference type="SUPFAM" id="SSF55874">
    <property type="entry name" value="ATPase domain of HSP90 chaperone/DNA topoisomerase II/histidine kinase"/>
    <property type="match status" value="1"/>
</dbReference>
<reference evidence="9 10" key="1">
    <citation type="submission" date="2016-10" db="EMBL/GenBank/DDBJ databases">
        <authorList>
            <person name="Varghese N."/>
            <person name="Submissions S."/>
        </authorList>
    </citation>
    <scope>NUCLEOTIDE SEQUENCE [LARGE SCALE GENOMIC DNA]</scope>
    <source>
        <strain evidence="9 10">PL 12/M</strain>
    </source>
</reference>
<dbReference type="InterPro" id="IPR003661">
    <property type="entry name" value="HisK_dim/P_dom"/>
</dbReference>
<dbReference type="InterPro" id="IPR036890">
    <property type="entry name" value="HATPase_C_sf"/>
</dbReference>
<evidence type="ECO:0000259" key="8">
    <source>
        <dbReference type="PROSITE" id="PS50109"/>
    </source>
</evidence>
<gene>
    <name evidence="9" type="ORF">SAMN04488589_0869</name>
</gene>
<dbReference type="Proteomes" id="UP000199259">
    <property type="component" value="Unassembled WGS sequence"/>
</dbReference>
<dbReference type="InterPro" id="IPR003594">
    <property type="entry name" value="HATPase_dom"/>
</dbReference>
<dbReference type="GO" id="GO:0000155">
    <property type="term" value="F:phosphorelay sensor kinase activity"/>
    <property type="evidence" value="ECO:0007669"/>
    <property type="project" value="InterPro"/>
</dbReference>
<keyword evidence="7" id="KW-0472">Membrane</keyword>
<feature type="domain" description="Histidine kinase" evidence="8">
    <location>
        <begin position="101"/>
        <end position="320"/>
    </location>
</feature>
<dbReference type="Pfam" id="PF02518">
    <property type="entry name" value="HATPase_c"/>
    <property type="match status" value="1"/>
</dbReference>
<keyword evidence="7" id="KW-1133">Transmembrane helix</keyword>
<feature type="transmembrane region" description="Helical" evidence="7">
    <location>
        <begin position="50"/>
        <end position="69"/>
    </location>
</feature>
<dbReference type="CDD" id="cd00082">
    <property type="entry name" value="HisKA"/>
    <property type="match status" value="1"/>
</dbReference>
<protein>
    <recommendedName>
        <fullName evidence="2">histidine kinase</fullName>
        <ecNumber evidence="2">2.7.13.3</ecNumber>
    </recommendedName>
</protein>
<dbReference type="InterPro" id="IPR004358">
    <property type="entry name" value="Sig_transdc_His_kin-like_C"/>
</dbReference>
<accession>A0A7Z7B0P6</accession>
<evidence type="ECO:0000313" key="9">
    <source>
        <dbReference type="EMBL" id="SDF55606.1"/>
    </source>
</evidence>
<dbReference type="Pfam" id="PF00512">
    <property type="entry name" value="HisKA"/>
    <property type="match status" value="1"/>
</dbReference>
<evidence type="ECO:0000256" key="3">
    <source>
        <dbReference type="ARBA" id="ARBA00022553"/>
    </source>
</evidence>
<keyword evidence="7" id="KW-0812">Transmembrane</keyword>
<proteinExistence type="predicted"/>
<comment type="caution">
    <text evidence="9">The sequence shown here is derived from an EMBL/GenBank/DDBJ whole genome shotgun (WGS) entry which is preliminary data.</text>
</comment>
<dbReference type="PRINTS" id="PR00344">
    <property type="entry name" value="BCTRLSENSOR"/>
</dbReference>
<evidence type="ECO:0000256" key="2">
    <source>
        <dbReference type="ARBA" id="ARBA00012438"/>
    </source>
</evidence>
<dbReference type="CDD" id="cd16922">
    <property type="entry name" value="HATPase_EvgS-ArcB-TorS-like"/>
    <property type="match status" value="1"/>
</dbReference>
<evidence type="ECO:0000256" key="1">
    <source>
        <dbReference type="ARBA" id="ARBA00000085"/>
    </source>
</evidence>
<keyword evidence="10" id="KW-1185">Reference proteome</keyword>
<dbReference type="FunFam" id="3.30.565.10:FF:000010">
    <property type="entry name" value="Sensor histidine kinase RcsC"/>
    <property type="match status" value="1"/>
</dbReference>
<dbReference type="InterPro" id="IPR005467">
    <property type="entry name" value="His_kinase_dom"/>
</dbReference>
<name>A0A7Z7B0P6_9EURY</name>
<dbReference type="PROSITE" id="PS50109">
    <property type="entry name" value="HIS_KIN"/>
    <property type="match status" value="1"/>
</dbReference>
<evidence type="ECO:0000313" key="10">
    <source>
        <dbReference type="Proteomes" id="UP000199259"/>
    </source>
</evidence>
<dbReference type="Gene3D" id="1.10.287.130">
    <property type="match status" value="1"/>
</dbReference>
<evidence type="ECO:0000256" key="6">
    <source>
        <dbReference type="ARBA" id="ARBA00023012"/>
    </source>
</evidence>
<dbReference type="SMART" id="SM00388">
    <property type="entry name" value="HisKA"/>
    <property type="match status" value="1"/>
</dbReference>
<keyword evidence="4" id="KW-0808">Transferase</keyword>
<organism evidence="9 10">
    <name type="scientific">Methanolobus vulcani</name>
    <dbReference type="NCBI Taxonomy" id="38026"/>
    <lineage>
        <taxon>Archaea</taxon>
        <taxon>Methanobacteriati</taxon>
        <taxon>Methanobacteriota</taxon>
        <taxon>Stenosarchaea group</taxon>
        <taxon>Methanomicrobia</taxon>
        <taxon>Methanosarcinales</taxon>
        <taxon>Methanosarcinaceae</taxon>
        <taxon>Methanolobus</taxon>
    </lineage>
</organism>
<evidence type="ECO:0000256" key="7">
    <source>
        <dbReference type="SAM" id="Phobius"/>
    </source>
</evidence>
<keyword evidence="3" id="KW-0597">Phosphoprotein</keyword>
<keyword evidence="6" id="KW-0902">Two-component regulatory system</keyword>
<evidence type="ECO:0000256" key="4">
    <source>
        <dbReference type="ARBA" id="ARBA00022679"/>
    </source>
</evidence>
<dbReference type="Gene3D" id="3.30.565.10">
    <property type="entry name" value="Histidine kinase-like ATPase, C-terminal domain"/>
    <property type="match status" value="1"/>
</dbReference>
<dbReference type="EMBL" id="FNCA01000002">
    <property type="protein sequence ID" value="SDF55606.1"/>
    <property type="molecule type" value="Genomic_DNA"/>
</dbReference>